<keyword evidence="2" id="KW-0547">Nucleotide-binding</keyword>
<accession>A0A6N3Z6M9</accession>
<dbReference type="InterPro" id="IPR027417">
    <property type="entry name" value="P-loop_NTPase"/>
</dbReference>
<dbReference type="AlphaFoldDB" id="A0A6N3Z6M9"/>
<evidence type="ECO:0000259" key="1">
    <source>
        <dbReference type="Pfam" id="PF04326"/>
    </source>
</evidence>
<dbReference type="Pfam" id="PF04326">
    <property type="entry name" value="SLFN_AlbA_2"/>
    <property type="match status" value="1"/>
</dbReference>
<dbReference type="InterPro" id="IPR007421">
    <property type="entry name" value="Schlafen_AlbA_2_dom"/>
</dbReference>
<proteinExistence type="predicted"/>
<reference evidence="2 3" key="1">
    <citation type="submission" date="2019-11" db="EMBL/GenBank/DDBJ databases">
        <title>Using colonization assays and comparative genomics to discover symbiosis behaviors and factors in Vibrio fischeri.</title>
        <authorList>
            <person name="Bongrand C."/>
            <person name="Moriano-Gutierrez S."/>
            <person name="Arevalo P."/>
            <person name="Mcfall-Ngai M."/>
            <person name="Visick K."/>
            <person name="Polz M.F."/>
            <person name="Ruby E.G."/>
        </authorList>
    </citation>
    <scope>NUCLEOTIDE SEQUENCE [LARGE SCALE GENOMIC DNA]</scope>
    <source>
        <strain evidence="3">emors.3.2</strain>
    </source>
</reference>
<name>A0A6N3Z6M9_ALIFS</name>
<keyword evidence="2" id="KW-0067">ATP-binding</keyword>
<dbReference type="Gene3D" id="3.40.50.300">
    <property type="entry name" value="P-loop containing nucleotide triphosphate hydrolases"/>
    <property type="match status" value="1"/>
</dbReference>
<dbReference type="EMBL" id="WOBO01000005">
    <property type="protein sequence ID" value="MUK45173.1"/>
    <property type="molecule type" value="Genomic_DNA"/>
</dbReference>
<sequence length="839" mass="94555">MDIEKIKLKISQMIEQGTVSEEVLRLIINEDGSVLPIETILWDYKVKFDNSAHGFKKSLKSLVSFHNTHGGYLVFGIDETKKDTEFVATGISSGQLDQQKLSGQFDKYFGKRISLVYRELPLKIAGEERLFGLLFIPKRSHSERSLAPILAANDEGGKKILERYAIYFRTEDECKQVISTDDFVFISSERNFGSFDRKKVLSKVFIENNLPDKAFICPVFVGRLSIIKELWAWLADELSHSKVLAADGGKGKTSIAYEFCQLLITSRVEGIEQIIWLTAKNRQFKAMFDEYVGTPETHYTGVESLLVEICLRTGSLATELEDMSINQLTKQAKVNLELYPSFVVIDDVDSNSPDEQKRILEVARTIASEQSKVLLTTRVNTIFSLETSISVPGMEGVEYTYLINTLCDRFKLPRLSGKKINKLEVASEGSPLFSESILRLFKQGSSIDDAINEWSNKSGEAVREAALKKEVSELSLEAKKVLVTVSTVGTCSKTELHQLTDMEYFEIGKALEELDLLFLVSGVPFIESEPRFECSSSIAKLTLGLVEQLIPEAEEFLVRIKKVFHGLQLNSKKYHPRVGEAVRQCNALLKAGKHADARDTLNTLINQPEFKENKDLHFLAAAIEFSDPLAEQLAVSNAFQTAYIKGQRKQQFFDQWYDYAVEHESNLTVLDICRNAIKTGYTYDRWADRYLASAESALESTHNYNNAIEGLKDAYFVFLNSKTARGAGRDWELFKRKCQQTLDKLCDLCDRVNDLRVKASIVMTALRKGDLRTQTCLQLIDVSSKLRQSSTPDTDLLDEIFSSLSEIQDVIGAQTNPRTALISQIQNELMKHAVADTVA</sequence>
<dbReference type="Gene3D" id="3.30.950.30">
    <property type="entry name" value="Schlafen, AAA domain"/>
    <property type="match status" value="1"/>
</dbReference>
<protein>
    <submittedName>
        <fullName evidence="2">ATP-binding protein</fullName>
    </submittedName>
</protein>
<dbReference type="Proteomes" id="UP000435323">
    <property type="component" value="Unassembled WGS sequence"/>
</dbReference>
<feature type="domain" description="Schlafen AlbA-2" evidence="1">
    <location>
        <begin position="41"/>
        <end position="175"/>
    </location>
</feature>
<gene>
    <name evidence="2" type="ORF">GNP77_07225</name>
</gene>
<dbReference type="SUPFAM" id="SSF52540">
    <property type="entry name" value="P-loop containing nucleoside triphosphate hydrolases"/>
    <property type="match status" value="1"/>
</dbReference>
<comment type="caution">
    <text evidence="2">The sequence shown here is derived from an EMBL/GenBank/DDBJ whole genome shotgun (WGS) entry which is preliminary data.</text>
</comment>
<dbReference type="InterPro" id="IPR038461">
    <property type="entry name" value="Schlafen_AlbA_2_dom_sf"/>
</dbReference>
<organism evidence="2 3">
    <name type="scientific">Aliivibrio fischeri</name>
    <name type="common">Vibrio fischeri</name>
    <dbReference type="NCBI Taxonomy" id="668"/>
    <lineage>
        <taxon>Bacteria</taxon>
        <taxon>Pseudomonadati</taxon>
        <taxon>Pseudomonadota</taxon>
        <taxon>Gammaproteobacteria</taxon>
        <taxon>Vibrionales</taxon>
        <taxon>Vibrionaceae</taxon>
        <taxon>Aliivibrio</taxon>
    </lineage>
</organism>
<dbReference type="RefSeq" id="WP_155657630.1">
    <property type="nucleotide sequence ID" value="NZ_WOBO01000005.1"/>
</dbReference>
<evidence type="ECO:0000313" key="3">
    <source>
        <dbReference type="Proteomes" id="UP000435323"/>
    </source>
</evidence>
<dbReference type="GO" id="GO:0005524">
    <property type="term" value="F:ATP binding"/>
    <property type="evidence" value="ECO:0007669"/>
    <property type="project" value="UniProtKB-KW"/>
</dbReference>
<evidence type="ECO:0000313" key="2">
    <source>
        <dbReference type="EMBL" id="MUK45173.1"/>
    </source>
</evidence>